<reference evidence="3" key="3">
    <citation type="submission" date="2025-09" db="UniProtKB">
        <authorList>
            <consortium name="Ensembl"/>
        </authorList>
    </citation>
    <scope>IDENTIFICATION</scope>
</reference>
<sequence length="625" mass="72026">MHLQVLNFVQCSHRTHKHVTGNNSDRWDKPLYQHANTHRLTVLPNFLLLPTFLIAIIPQNEKDAVLSDCDSDESDMDYEGETGHLPARLLNAYAEVMQTEHDWNDGLPFTTPPSPPQPPSSITCQPEEPRAKLQVVKNKDRVFKRSKRPSTAVIPKYTVYKPNAAECVKQSCPDPMDIFLLMYPPTLREITVEMSNLYSTQTKGKQLNLSMDELLTFYGILITSGYSSVPRRHMYWSVDNDVHNESISDAMRRKRFDEIMASVHVVDNTKITDDPFFKVRPIFSELNQSYKVMPFQEWLSVDESMIPYYGRHGCKQFIKGKPIRFGYKVWSLASSSGYMYHMEPYCGSHTLLPETGLGQGPSVIIGLAEKAQVPQGCKFIHDNLFTTLSLMDEMTKRGYGSSGTMRQNRLSDVPFTPVNAFMKFPRGTSEVLCQGEKLLVRWKDNNIVTVATNMEEKYTETSVKRWNRHRRAFDNVQQPKCISQYNEHMGGVDLHDLQVSRYYISVRSKKWWWPIFAWSLNSALVNAHLFYRDVIGGTIDLLTFSRIVSQSLLKKFGTKPLSHGRRSLLSATVEDQARYDKASHWPINTMHRFQRCRRCDKRTTYACEKCGVPLHIECFKMYHGV</sequence>
<protein>
    <recommendedName>
        <fullName evidence="2">PiggyBac transposable element-derived protein domain-containing protein</fullName>
    </recommendedName>
</protein>
<evidence type="ECO:0000313" key="3">
    <source>
        <dbReference type="Ensembl" id="ENSMMDP00005009190.1"/>
    </source>
</evidence>
<dbReference type="InParanoid" id="A0A667WU07"/>
<dbReference type="PANTHER" id="PTHR47055">
    <property type="entry name" value="DDE_TNP_1_7 DOMAIN-CONTAINING PROTEIN"/>
    <property type="match status" value="1"/>
</dbReference>
<name>A0A667WU07_9TELE</name>
<dbReference type="GeneTree" id="ENSGT00940000166543"/>
<accession>A0A667WU07</accession>
<organism evidence="3 4">
    <name type="scientific">Myripristis murdjan</name>
    <name type="common">pinecone soldierfish</name>
    <dbReference type="NCBI Taxonomy" id="586833"/>
    <lineage>
        <taxon>Eukaryota</taxon>
        <taxon>Metazoa</taxon>
        <taxon>Chordata</taxon>
        <taxon>Craniata</taxon>
        <taxon>Vertebrata</taxon>
        <taxon>Euteleostomi</taxon>
        <taxon>Actinopterygii</taxon>
        <taxon>Neopterygii</taxon>
        <taxon>Teleostei</taxon>
        <taxon>Neoteleostei</taxon>
        <taxon>Acanthomorphata</taxon>
        <taxon>Holocentriformes</taxon>
        <taxon>Holocentridae</taxon>
        <taxon>Myripristis</taxon>
    </lineage>
</organism>
<evidence type="ECO:0000259" key="2">
    <source>
        <dbReference type="Pfam" id="PF13843"/>
    </source>
</evidence>
<evidence type="ECO:0000313" key="4">
    <source>
        <dbReference type="Proteomes" id="UP000472263"/>
    </source>
</evidence>
<keyword evidence="4" id="KW-1185">Reference proteome</keyword>
<dbReference type="AlphaFoldDB" id="A0A667WU07"/>
<proteinExistence type="predicted"/>
<dbReference type="PANTHER" id="PTHR47055:SF3">
    <property type="entry name" value="PHORBOL-ESTER_DAG-TYPE DOMAIN-CONTAINING PROTEIN"/>
    <property type="match status" value="1"/>
</dbReference>
<dbReference type="Ensembl" id="ENSMMDT00005009444.1">
    <property type="protein sequence ID" value="ENSMMDP00005009190.1"/>
    <property type="gene ID" value="ENSMMDG00005005002.1"/>
</dbReference>
<feature type="region of interest" description="Disordered" evidence="1">
    <location>
        <begin position="105"/>
        <end position="127"/>
    </location>
</feature>
<evidence type="ECO:0000256" key="1">
    <source>
        <dbReference type="SAM" id="MobiDB-lite"/>
    </source>
</evidence>
<reference evidence="3" key="1">
    <citation type="submission" date="2019-06" db="EMBL/GenBank/DDBJ databases">
        <authorList>
            <consortium name="Wellcome Sanger Institute Data Sharing"/>
        </authorList>
    </citation>
    <scope>NUCLEOTIDE SEQUENCE [LARGE SCALE GENOMIC DNA]</scope>
</reference>
<reference evidence="3" key="2">
    <citation type="submission" date="2025-08" db="UniProtKB">
        <authorList>
            <consortium name="Ensembl"/>
        </authorList>
    </citation>
    <scope>IDENTIFICATION</scope>
</reference>
<dbReference type="Proteomes" id="UP000472263">
    <property type="component" value="Chromosome 13"/>
</dbReference>
<feature type="domain" description="PiggyBac transposable element-derived protein" evidence="2">
    <location>
        <begin position="174"/>
        <end position="528"/>
    </location>
</feature>
<dbReference type="InterPro" id="IPR029526">
    <property type="entry name" value="PGBD"/>
</dbReference>
<feature type="compositionally biased region" description="Pro residues" evidence="1">
    <location>
        <begin position="110"/>
        <end position="119"/>
    </location>
</feature>
<dbReference type="Pfam" id="PF13843">
    <property type="entry name" value="DDE_Tnp_1_7"/>
    <property type="match status" value="1"/>
</dbReference>
<dbReference type="InterPro" id="IPR052638">
    <property type="entry name" value="PiggyBac_TE-derived"/>
</dbReference>
<dbReference type="GO" id="GO:0043565">
    <property type="term" value="F:sequence-specific DNA binding"/>
    <property type="evidence" value="ECO:0007669"/>
    <property type="project" value="TreeGrafter"/>
</dbReference>